<dbReference type="AlphaFoldDB" id="A0A1A9I8T7"/>
<dbReference type="GO" id="GO:0004560">
    <property type="term" value="F:alpha-L-fucosidase activity"/>
    <property type="evidence" value="ECO:0007669"/>
    <property type="project" value="TreeGrafter"/>
</dbReference>
<organism evidence="2 3">
    <name type="scientific">Niabella ginsenosidivorans</name>
    <dbReference type="NCBI Taxonomy" id="1176587"/>
    <lineage>
        <taxon>Bacteria</taxon>
        <taxon>Pseudomonadati</taxon>
        <taxon>Bacteroidota</taxon>
        <taxon>Chitinophagia</taxon>
        <taxon>Chitinophagales</taxon>
        <taxon>Chitinophagaceae</taxon>
        <taxon>Niabella</taxon>
    </lineage>
</organism>
<dbReference type="InterPro" id="IPR012341">
    <property type="entry name" value="6hp_glycosidase-like_sf"/>
</dbReference>
<dbReference type="InterPro" id="IPR008928">
    <property type="entry name" value="6-hairpin_glycosidase_sf"/>
</dbReference>
<dbReference type="Pfam" id="PF22124">
    <property type="entry name" value="Glyco_hydro_95_cat"/>
    <property type="match status" value="1"/>
</dbReference>
<dbReference type="Proteomes" id="UP000077667">
    <property type="component" value="Chromosome"/>
</dbReference>
<dbReference type="PANTHER" id="PTHR31084">
    <property type="entry name" value="ALPHA-L-FUCOSIDASE 2"/>
    <property type="match status" value="1"/>
</dbReference>
<keyword evidence="3" id="KW-1185">Reference proteome</keyword>
<dbReference type="Gene3D" id="1.50.10.10">
    <property type="match status" value="1"/>
</dbReference>
<gene>
    <name evidence="2" type="ORF">A8C56_15705</name>
</gene>
<evidence type="ECO:0000313" key="2">
    <source>
        <dbReference type="EMBL" id="ANH83993.1"/>
    </source>
</evidence>
<dbReference type="STRING" id="1176587.A8C56_15705"/>
<dbReference type="PANTHER" id="PTHR31084:SF0">
    <property type="entry name" value="ALPHA-L-FUCOSIDASE 2"/>
    <property type="match status" value="1"/>
</dbReference>
<dbReference type="Gene3D" id="2.70.98.50">
    <property type="entry name" value="putative glycoside hydrolase family protein from bacillus halodurans"/>
    <property type="match status" value="1"/>
</dbReference>
<dbReference type="GO" id="GO:0005975">
    <property type="term" value="P:carbohydrate metabolic process"/>
    <property type="evidence" value="ECO:0007669"/>
    <property type="project" value="InterPro"/>
</dbReference>
<sequence length="837" mass="93864">MLLCSAANAQPQQDPAGSAILMPDYRALISRADLVYSQPASRSEAGQPVGNGRMGSLVWTTPSQIKMQINRVDVFGSNSNSDNFYERNTDYCGGTGYVDLDFEDDVFIKDHFKQQLSCYDALSTVSGRSVAAKVLAWNEQDVMAVQVKDERTANRALLVNLRMLRMPVTLRGNHSALSALKIIGKHIVLTQTFKENDYYCSSAVVVGASDEAATAEIMNDAALRLRINSAGMGSTVYIASAASFDSTEDVTAKAIRQLEAAQQKGFEALYQSNARWWAGFWKQSFVHMTSRDGVADEIEKNYTYFLYVMASSSRGNFPVKFNGMLWATGGDARQWGGAFWGANQSCYYEALFPANHLELMEPMFNMYTHALPTFERAARQQWGSKGAYIPETVGFDGVPALPEPIAAEMRDLYLLKKPWALRSAAFMNYAFTKQPFLARWNWKHTGEWKNGRWEYVERGDGPFGPVNHIFSRGAKIAYQYWQQYEYTKNLEWLRSRAYPLLKGVAEFYRNFPNVKKGTDGLYSISHVNDNESIWDAENPVEEIAAMKGLFPVVIKAAELLNTDAAMRPVWKEFLEHLSPLPSSKDDPNRQQEPEVWVGARKSVSPVRGYAQRLPDGNTMPVWFFDLCNKGGDPQLVRIANNTFNAYFKEHSPANTIPHILSKIPAAAAVLGRADAIKYLLPNMLKGNERIHVMENRMDLSEGFYTTNIQRIGRVADALQQSLCQSAPPGPGKDPVIDVFAAWPEEWDAQFTLLCRGNFLTTAAIKDRKVAFVELLSKSGGICKVRNPWPGTRLDIYKNGKRWLRSKAAQLSLNTQEEDRIVLVPKGALPSRLPSNLF</sequence>
<dbReference type="InterPro" id="IPR054363">
    <property type="entry name" value="GH95_cat"/>
</dbReference>
<dbReference type="InterPro" id="IPR013780">
    <property type="entry name" value="Glyco_hydro_b"/>
</dbReference>
<evidence type="ECO:0000313" key="3">
    <source>
        <dbReference type="Proteomes" id="UP000077667"/>
    </source>
</evidence>
<name>A0A1A9I8T7_9BACT</name>
<dbReference type="SUPFAM" id="SSF48208">
    <property type="entry name" value="Six-hairpin glycosidases"/>
    <property type="match status" value="1"/>
</dbReference>
<accession>A0A1A9I8T7</accession>
<dbReference type="EMBL" id="CP015772">
    <property type="protein sequence ID" value="ANH83993.1"/>
    <property type="molecule type" value="Genomic_DNA"/>
</dbReference>
<protein>
    <submittedName>
        <fullName evidence="2">Glycoside hydrolase</fullName>
    </submittedName>
</protein>
<reference evidence="2 3" key="1">
    <citation type="submission" date="2016-05" db="EMBL/GenBank/DDBJ databases">
        <title>Niabella ginsenosidivorans BS26 whole genome sequencing.</title>
        <authorList>
            <person name="Im W.T."/>
            <person name="Siddiqi M.Z."/>
        </authorList>
    </citation>
    <scope>NUCLEOTIDE SEQUENCE [LARGE SCALE GENOMIC DNA]</scope>
    <source>
        <strain evidence="2 3">BS26</strain>
    </source>
</reference>
<dbReference type="Gene3D" id="2.60.40.1180">
    <property type="entry name" value="Golgi alpha-mannosidase II"/>
    <property type="match status" value="1"/>
</dbReference>
<evidence type="ECO:0000259" key="1">
    <source>
        <dbReference type="Pfam" id="PF22124"/>
    </source>
</evidence>
<feature type="domain" description="Glycosyl hydrolase family 95 catalytic" evidence="1">
    <location>
        <begin position="473"/>
        <end position="583"/>
    </location>
</feature>
<keyword evidence="2" id="KW-0378">Hydrolase</keyword>
<proteinExistence type="predicted"/>
<dbReference type="KEGG" id="nia:A8C56_15705"/>